<dbReference type="Proteomes" id="UP000789405">
    <property type="component" value="Unassembled WGS sequence"/>
</dbReference>
<name>A0A9N9NK55_9GLOM</name>
<sequence length="60" mass="7037">MAYNKFEESDKEFMDGSKCAFNVQEEVNNIKRESEDKIQKVGVYMDLIKFTFLEAQFSVS</sequence>
<dbReference type="AlphaFoldDB" id="A0A9N9NK55"/>
<proteinExistence type="predicted"/>
<comment type="caution">
    <text evidence="1">The sequence shown here is derived from an EMBL/GenBank/DDBJ whole genome shotgun (WGS) entry which is preliminary data.</text>
</comment>
<accession>A0A9N9NK55</accession>
<gene>
    <name evidence="1" type="ORF">DERYTH_LOCUS15669</name>
</gene>
<protein>
    <submittedName>
        <fullName evidence="1">1939_t:CDS:1</fullName>
    </submittedName>
</protein>
<evidence type="ECO:0000313" key="2">
    <source>
        <dbReference type="Proteomes" id="UP000789405"/>
    </source>
</evidence>
<dbReference type="OrthoDB" id="10415665at2759"/>
<reference evidence="1" key="1">
    <citation type="submission" date="2021-06" db="EMBL/GenBank/DDBJ databases">
        <authorList>
            <person name="Kallberg Y."/>
            <person name="Tangrot J."/>
            <person name="Rosling A."/>
        </authorList>
    </citation>
    <scope>NUCLEOTIDE SEQUENCE</scope>
    <source>
        <strain evidence="1">MA453B</strain>
    </source>
</reference>
<feature type="non-terminal residue" evidence="1">
    <location>
        <position position="60"/>
    </location>
</feature>
<keyword evidence="2" id="KW-1185">Reference proteome</keyword>
<organism evidence="1 2">
    <name type="scientific">Dentiscutata erythropus</name>
    <dbReference type="NCBI Taxonomy" id="1348616"/>
    <lineage>
        <taxon>Eukaryota</taxon>
        <taxon>Fungi</taxon>
        <taxon>Fungi incertae sedis</taxon>
        <taxon>Mucoromycota</taxon>
        <taxon>Glomeromycotina</taxon>
        <taxon>Glomeromycetes</taxon>
        <taxon>Diversisporales</taxon>
        <taxon>Gigasporaceae</taxon>
        <taxon>Dentiscutata</taxon>
    </lineage>
</organism>
<evidence type="ECO:0000313" key="1">
    <source>
        <dbReference type="EMBL" id="CAG8737197.1"/>
    </source>
</evidence>
<dbReference type="EMBL" id="CAJVPY010012894">
    <property type="protein sequence ID" value="CAG8737197.1"/>
    <property type="molecule type" value="Genomic_DNA"/>
</dbReference>